<evidence type="ECO:0000313" key="9">
    <source>
        <dbReference type="EMBL" id="MDN4472093.1"/>
    </source>
</evidence>
<feature type="transmembrane region" description="Helical" evidence="7">
    <location>
        <begin position="232"/>
        <end position="248"/>
    </location>
</feature>
<reference evidence="9" key="1">
    <citation type="submission" date="2023-06" db="EMBL/GenBank/DDBJ databases">
        <title>SYSU T00b26.</title>
        <authorList>
            <person name="Gao L."/>
            <person name="Fang B.-Z."/>
            <person name="Li W.-J."/>
        </authorList>
    </citation>
    <scope>NUCLEOTIDE SEQUENCE</scope>
    <source>
        <strain evidence="9">SYSU T00b26</strain>
    </source>
</reference>
<dbReference type="EMBL" id="JAUHPV010000002">
    <property type="protein sequence ID" value="MDN4472093.1"/>
    <property type="molecule type" value="Genomic_DNA"/>
</dbReference>
<evidence type="ECO:0000256" key="4">
    <source>
        <dbReference type="ARBA" id="ARBA00022989"/>
    </source>
</evidence>
<keyword evidence="2" id="KW-0813">Transport</keyword>
<dbReference type="RefSeq" id="WP_301126376.1">
    <property type="nucleotide sequence ID" value="NZ_JAUHPV010000002.1"/>
</dbReference>
<feature type="transmembrane region" description="Helical" evidence="7">
    <location>
        <begin position="366"/>
        <end position="389"/>
    </location>
</feature>
<dbReference type="PANTHER" id="PTHR42718:SF9">
    <property type="entry name" value="MAJOR FACILITATOR SUPERFAMILY MULTIDRUG TRANSPORTER MFSC"/>
    <property type="match status" value="1"/>
</dbReference>
<evidence type="ECO:0000259" key="8">
    <source>
        <dbReference type="PROSITE" id="PS50850"/>
    </source>
</evidence>
<evidence type="ECO:0000313" key="10">
    <source>
        <dbReference type="Proteomes" id="UP001172738"/>
    </source>
</evidence>
<name>A0ABT8FYW5_9MICO</name>
<feature type="transmembrane region" description="Helical" evidence="7">
    <location>
        <begin position="410"/>
        <end position="428"/>
    </location>
</feature>
<comment type="caution">
    <text evidence="9">The sequence shown here is derived from an EMBL/GenBank/DDBJ whole genome shotgun (WGS) entry which is preliminary data.</text>
</comment>
<sequence length="521" mass="53508">MSRSRTVGPLAGVVGALVVVEATSGVIQGFYTPLLTDVARNLDIHDSDINWFEAAQLLLSAIVVPLLARLGDMIGHRKVLIGSLIVTAAASWGIAFAPSFWLFTLVWAIQGFYVVWLPMNVSIIHARARKHPNTAELTSKGAGLIVVALEAGAIGGALVAGQLGGLLPLWMTLSVPAVLVTIALFVVIFKVEDPGTRAGGKIDSSGTVLLSLALLAITGGLALARVNGFTPFVWGVILAGGALLWWFVEVEKRKDDPVIDMHLISRPTLWPVILTSALFGVSVLGAQGPLSTFAGTNPDEVGYGLGLASAERSYLIGAYVLSLLIGAALYARISRIFQPRPVLIAAAGLVGAGYLLLVPFHGGVLIVASLMIVAGLGSGALVAALPATAAAAAPPHQTGVATGLTNTTKTLGGAFASAIFALALASGVDSETTTAASLSGYQTVWAICGVTAIIAVGALLTVPKVAFTSADPDAEGLGEGSDALALEAIGPDVVVSETQRRPRPPEAPAPQSPDIAQEDER</sequence>
<accession>A0ABT8FYW5</accession>
<evidence type="ECO:0000256" key="2">
    <source>
        <dbReference type="ARBA" id="ARBA00022448"/>
    </source>
</evidence>
<dbReference type="SUPFAM" id="SSF103473">
    <property type="entry name" value="MFS general substrate transporter"/>
    <property type="match status" value="1"/>
</dbReference>
<feature type="transmembrane region" description="Helical" evidence="7">
    <location>
        <begin position="142"/>
        <end position="163"/>
    </location>
</feature>
<evidence type="ECO:0000256" key="1">
    <source>
        <dbReference type="ARBA" id="ARBA00004651"/>
    </source>
</evidence>
<protein>
    <submittedName>
        <fullName evidence="9">MFS transporter</fullName>
    </submittedName>
</protein>
<feature type="region of interest" description="Disordered" evidence="6">
    <location>
        <begin position="493"/>
        <end position="521"/>
    </location>
</feature>
<comment type="subcellular location">
    <subcellularLocation>
        <location evidence="1">Cell membrane</location>
        <topology evidence="1">Multi-pass membrane protein</topology>
    </subcellularLocation>
</comment>
<dbReference type="PANTHER" id="PTHR42718">
    <property type="entry name" value="MAJOR FACILITATOR SUPERFAMILY MULTIDRUG TRANSPORTER MFSC"/>
    <property type="match status" value="1"/>
</dbReference>
<dbReference type="PROSITE" id="PS50850">
    <property type="entry name" value="MFS"/>
    <property type="match status" value="1"/>
</dbReference>
<feature type="transmembrane region" description="Helical" evidence="7">
    <location>
        <begin position="313"/>
        <end position="330"/>
    </location>
</feature>
<dbReference type="InterPro" id="IPR020846">
    <property type="entry name" value="MFS_dom"/>
</dbReference>
<dbReference type="InterPro" id="IPR036259">
    <property type="entry name" value="MFS_trans_sf"/>
</dbReference>
<feature type="transmembrane region" description="Helical" evidence="7">
    <location>
        <begin position="342"/>
        <end position="360"/>
    </location>
</feature>
<evidence type="ECO:0000256" key="7">
    <source>
        <dbReference type="SAM" id="Phobius"/>
    </source>
</evidence>
<dbReference type="Proteomes" id="UP001172738">
    <property type="component" value="Unassembled WGS sequence"/>
</dbReference>
<evidence type="ECO:0000256" key="3">
    <source>
        <dbReference type="ARBA" id="ARBA00022692"/>
    </source>
</evidence>
<feature type="transmembrane region" description="Helical" evidence="7">
    <location>
        <begin position="49"/>
        <end position="67"/>
    </location>
</feature>
<keyword evidence="3 7" id="KW-0812">Transmembrane</keyword>
<keyword evidence="4 7" id="KW-1133">Transmembrane helix</keyword>
<feature type="transmembrane region" description="Helical" evidence="7">
    <location>
        <begin position="440"/>
        <end position="462"/>
    </location>
</feature>
<gene>
    <name evidence="9" type="ORF">QQX04_03685</name>
</gene>
<feature type="transmembrane region" description="Helical" evidence="7">
    <location>
        <begin position="208"/>
        <end position="226"/>
    </location>
</feature>
<keyword evidence="5 7" id="KW-0472">Membrane</keyword>
<evidence type="ECO:0000256" key="6">
    <source>
        <dbReference type="SAM" id="MobiDB-lite"/>
    </source>
</evidence>
<feature type="transmembrane region" description="Helical" evidence="7">
    <location>
        <begin position="101"/>
        <end position="121"/>
    </location>
</feature>
<feature type="transmembrane region" description="Helical" evidence="7">
    <location>
        <begin position="79"/>
        <end position="95"/>
    </location>
</feature>
<feature type="transmembrane region" description="Helical" evidence="7">
    <location>
        <begin position="169"/>
        <end position="188"/>
    </location>
</feature>
<feature type="domain" description="Major facilitator superfamily (MFS) profile" evidence="8">
    <location>
        <begin position="9"/>
        <end position="466"/>
    </location>
</feature>
<organism evidence="9 10">
    <name type="scientific">Demequina zhanjiangensis</name>
    <dbReference type="NCBI Taxonomy" id="3051659"/>
    <lineage>
        <taxon>Bacteria</taxon>
        <taxon>Bacillati</taxon>
        <taxon>Actinomycetota</taxon>
        <taxon>Actinomycetes</taxon>
        <taxon>Micrococcales</taxon>
        <taxon>Demequinaceae</taxon>
        <taxon>Demequina</taxon>
    </lineage>
</organism>
<dbReference type="Gene3D" id="1.20.1250.20">
    <property type="entry name" value="MFS general substrate transporter like domains"/>
    <property type="match status" value="2"/>
</dbReference>
<keyword evidence="10" id="KW-1185">Reference proteome</keyword>
<evidence type="ECO:0000256" key="5">
    <source>
        <dbReference type="ARBA" id="ARBA00023136"/>
    </source>
</evidence>
<dbReference type="Pfam" id="PF07690">
    <property type="entry name" value="MFS_1"/>
    <property type="match status" value="1"/>
</dbReference>
<proteinExistence type="predicted"/>
<dbReference type="InterPro" id="IPR011701">
    <property type="entry name" value="MFS"/>
</dbReference>
<feature type="transmembrane region" description="Helical" evidence="7">
    <location>
        <begin position="269"/>
        <end position="293"/>
    </location>
</feature>